<reference evidence="4 5" key="1">
    <citation type="submission" date="2018-12" db="EMBL/GenBank/DDBJ databases">
        <title>Sequencing of bacterial isolates from soil warming experiment in Harvard Forest, Massachusetts, USA.</title>
        <authorList>
            <person name="Deangelis K."/>
        </authorList>
    </citation>
    <scope>NUCLEOTIDE SEQUENCE [LARGE SCALE GENOMIC DNA]</scope>
    <source>
        <strain evidence="4 5">EB153</strain>
    </source>
</reference>
<dbReference type="Gene3D" id="3.40.50.720">
    <property type="entry name" value="NAD(P)-binding Rossmann-like Domain"/>
    <property type="match status" value="1"/>
</dbReference>
<dbReference type="InterPro" id="IPR051122">
    <property type="entry name" value="SDR_DHRS6-like"/>
</dbReference>
<dbReference type="Proteomes" id="UP000269669">
    <property type="component" value="Unassembled WGS sequence"/>
</dbReference>
<dbReference type="PRINTS" id="PR00080">
    <property type="entry name" value="SDRFAMILY"/>
</dbReference>
<evidence type="ECO:0000256" key="1">
    <source>
        <dbReference type="ARBA" id="ARBA00006484"/>
    </source>
</evidence>
<evidence type="ECO:0000313" key="5">
    <source>
        <dbReference type="Proteomes" id="UP000269669"/>
    </source>
</evidence>
<dbReference type="OrthoDB" id="9803333at2"/>
<gene>
    <name evidence="4" type="ORF">EDE15_0437</name>
</gene>
<protein>
    <submittedName>
        <fullName evidence="4">NAD(P)-dependent dehydrogenase (Short-subunit alcohol dehydrogenase family)</fullName>
    </submittedName>
</protein>
<dbReference type="InterPro" id="IPR002347">
    <property type="entry name" value="SDR_fam"/>
</dbReference>
<dbReference type="InterPro" id="IPR036291">
    <property type="entry name" value="NAD(P)-bd_dom_sf"/>
</dbReference>
<keyword evidence="2" id="KW-0560">Oxidoreductase</keyword>
<dbReference type="SMART" id="SM00822">
    <property type="entry name" value="PKS_KR"/>
    <property type="match status" value="1"/>
</dbReference>
<dbReference type="EMBL" id="RSDW01000001">
    <property type="protein sequence ID" value="RSL14967.1"/>
    <property type="molecule type" value="Genomic_DNA"/>
</dbReference>
<dbReference type="CDD" id="cd05233">
    <property type="entry name" value="SDR_c"/>
    <property type="match status" value="1"/>
</dbReference>
<dbReference type="InterPro" id="IPR057326">
    <property type="entry name" value="KR_dom"/>
</dbReference>
<dbReference type="PROSITE" id="PS00061">
    <property type="entry name" value="ADH_SHORT"/>
    <property type="match status" value="1"/>
</dbReference>
<dbReference type="PANTHER" id="PTHR43477:SF1">
    <property type="entry name" value="DIHYDROANTICAPSIN 7-DEHYDROGENASE"/>
    <property type="match status" value="1"/>
</dbReference>
<dbReference type="FunFam" id="3.40.50.720:FF:000084">
    <property type="entry name" value="Short-chain dehydrogenase reductase"/>
    <property type="match status" value="1"/>
</dbReference>
<dbReference type="GO" id="GO:0016491">
    <property type="term" value="F:oxidoreductase activity"/>
    <property type="evidence" value="ECO:0007669"/>
    <property type="project" value="UniProtKB-KW"/>
</dbReference>
<accession>A0A3R9P748</accession>
<organism evidence="4 5">
    <name type="scientific">Edaphobacter aggregans</name>
    <dbReference type="NCBI Taxonomy" id="570835"/>
    <lineage>
        <taxon>Bacteria</taxon>
        <taxon>Pseudomonadati</taxon>
        <taxon>Acidobacteriota</taxon>
        <taxon>Terriglobia</taxon>
        <taxon>Terriglobales</taxon>
        <taxon>Acidobacteriaceae</taxon>
        <taxon>Edaphobacter</taxon>
    </lineage>
</organism>
<dbReference type="InterPro" id="IPR020904">
    <property type="entry name" value="Sc_DH/Rdtase_CS"/>
</dbReference>
<dbReference type="SUPFAM" id="SSF51735">
    <property type="entry name" value="NAD(P)-binding Rossmann-fold domains"/>
    <property type="match status" value="1"/>
</dbReference>
<comment type="caution">
    <text evidence="4">The sequence shown here is derived from an EMBL/GenBank/DDBJ whole genome shotgun (WGS) entry which is preliminary data.</text>
</comment>
<feature type="domain" description="Ketoreductase" evidence="3">
    <location>
        <begin position="10"/>
        <end position="179"/>
    </location>
</feature>
<keyword evidence="5" id="KW-1185">Reference proteome</keyword>
<comment type="similarity">
    <text evidence="1">Belongs to the short-chain dehydrogenases/reductases (SDR) family.</text>
</comment>
<dbReference type="PRINTS" id="PR00081">
    <property type="entry name" value="GDHRDH"/>
</dbReference>
<dbReference type="Pfam" id="PF13561">
    <property type="entry name" value="adh_short_C2"/>
    <property type="match status" value="1"/>
</dbReference>
<dbReference type="AlphaFoldDB" id="A0A3R9P748"/>
<sequence length="249" mass="26189">MTNAFHLENKIALITGGASGIGAATVREFSRAGAHVLIADLNLAAAQSLAAELPNAKAVAMDVTDSSSIATAFKDIPTLDILVNCAGVGLVGDITRTSEEDFSRVMRVNVNSIFLVTQAAFPLLLASRGSIVNIGSVAGSVGVKQRFAYCASKGAVQAMTRQIAVDYPKELRINCVAPGTVQTPFVEGYLDKYHAHEKEKVRSELVARQPIGRLGTPEDIASLARYLCSAEAEFINGAVIPIDGGWTAA</sequence>
<name>A0A3R9P748_9BACT</name>
<dbReference type="PANTHER" id="PTHR43477">
    <property type="entry name" value="DIHYDROANTICAPSIN 7-DEHYDROGENASE"/>
    <property type="match status" value="1"/>
</dbReference>
<dbReference type="RefSeq" id="WP_125483767.1">
    <property type="nucleotide sequence ID" value="NZ_RSDW01000001.1"/>
</dbReference>
<evidence type="ECO:0000313" key="4">
    <source>
        <dbReference type="EMBL" id="RSL14967.1"/>
    </source>
</evidence>
<evidence type="ECO:0000256" key="2">
    <source>
        <dbReference type="ARBA" id="ARBA00023002"/>
    </source>
</evidence>
<evidence type="ECO:0000259" key="3">
    <source>
        <dbReference type="SMART" id="SM00822"/>
    </source>
</evidence>
<proteinExistence type="inferred from homology"/>